<dbReference type="Proteomes" id="UP000075604">
    <property type="component" value="Unassembled WGS sequence"/>
</dbReference>
<feature type="domain" description="Phosphoadenosine phosphosulphate reductase" evidence="4">
    <location>
        <begin position="36"/>
        <end position="208"/>
    </location>
</feature>
<dbReference type="PIRSF" id="PIRSF000857">
    <property type="entry name" value="PAPS_reductase"/>
    <property type="match status" value="1"/>
</dbReference>
<comment type="caution">
    <text evidence="5">The sequence shown here is derived from an EMBL/GenBank/DDBJ whole genome shotgun (WGS) entry which is preliminary data.</text>
</comment>
<keyword evidence="2" id="KW-0560">Oxidoreductase</keyword>
<dbReference type="GO" id="GO:0019379">
    <property type="term" value="P:sulfate assimilation, phosphoadenylyl sulfate reduction by phosphoadenylyl-sulfate reductase (thioredoxin)"/>
    <property type="evidence" value="ECO:0007669"/>
    <property type="project" value="InterPro"/>
</dbReference>
<evidence type="ECO:0000256" key="2">
    <source>
        <dbReference type="ARBA" id="ARBA00023002"/>
    </source>
</evidence>
<evidence type="ECO:0000259" key="4">
    <source>
        <dbReference type="Pfam" id="PF01507"/>
    </source>
</evidence>
<evidence type="ECO:0000256" key="1">
    <source>
        <dbReference type="ARBA" id="ARBA00009732"/>
    </source>
</evidence>
<dbReference type="AlphaFoldDB" id="A0A150P5V2"/>
<name>A0A150P5V2_SORCE</name>
<dbReference type="SUPFAM" id="SSF52402">
    <property type="entry name" value="Adenine nucleotide alpha hydrolases-like"/>
    <property type="match status" value="1"/>
</dbReference>
<dbReference type="InterPro" id="IPR002500">
    <property type="entry name" value="PAPS_reduct_dom"/>
</dbReference>
<gene>
    <name evidence="5" type="ORF">BE04_01195</name>
</gene>
<dbReference type="PANTHER" id="PTHR46509:SF1">
    <property type="entry name" value="PHOSPHOADENOSINE PHOSPHOSULFATE REDUCTASE"/>
    <property type="match status" value="1"/>
</dbReference>
<organism evidence="5 6">
    <name type="scientific">Sorangium cellulosum</name>
    <name type="common">Polyangium cellulosum</name>
    <dbReference type="NCBI Taxonomy" id="56"/>
    <lineage>
        <taxon>Bacteria</taxon>
        <taxon>Pseudomonadati</taxon>
        <taxon>Myxococcota</taxon>
        <taxon>Polyangia</taxon>
        <taxon>Polyangiales</taxon>
        <taxon>Polyangiaceae</taxon>
        <taxon>Sorangium</taxon>
    </lineage>
</organism>
<accession>A0A150P5V2</accession>
<evidence type="ECO:0000313" key="5">
    <source>
        <dbReference type="EMBL" id="KYF51047.1"/>
    </source>
</evidence>
<dbReference type="GO" id="GO:0004604">
    <property type="term" value="F:phosphoadenylyl-sulfate reductase (thioredoxin) activity"/>
    <property type="evidence" value="ECO:0007669"/>
    <property type="project" value="InterPro"/>
</dbReference>
<dbReference type="EMBL" id="JELX01003893">
    <property type="protein sequence ID" value="KYF51047.1"/>
    <property type="molecule type" value="Genomic_DNA"/>
</dbReference>
<dbReference type="InterPro" id="IPR004511">
    <property type="entry name" value="PAPS/APS_Rdtase"/>
</dbReference>
<comment type="pathway">
    <text evidence="3">Sulfur metabolism; hydrogen sulfide biosynthesis; sulfite from sulfate.</text>
</comment>
<dbReference type="Pfam" id="PF01507">
    <property type="entry name" value="PAPS_reduct"/>
    <property type="match status" value="1"/>
</dbReference>
<dbReference type="PANTHER" id="PTHR46509">
    <property type="entry name" value="PHOSPHOADENOSINE PHOSPHOSULFATE REDUCTASE"/>
    <property type="match status" value="1"/>
</dbReference>
<reference evidence="5 6" key="1">
    <citation type="submission" date="2014-02" db="EMBL/GenBank/DDBJ databases">
        <title>The small core and large imbalanced accessory genome model reveals a collaborative survival strategy of Sorangium cellulosum strains in nature.</title>
        <authorList>
            <person name="Han K."/>
            <person name="Peng R."/>
            <person name="Blom J."/>
            <person name="Li Y.-Z."/>
        </authorList>
    </citation>
    <scope>NUCLEOTIDE SEQUENCE [LARGE SCALE GENOMIC DNA]</scope>
    <source>
        <strain evidence="5 6">So0157-18</strain>
    </source>
</reference>
<dbReference type="InterPro" id="IPR014729">
    <property type="entry name" value="Rossmann-like_a/b/a_fold"/>
</dbReference>
<proteinExistence type="inferred from homology"/>
<evidence type="ECO:0000313" key="6">
    <source>
        <dbReference type="Proteomes" id="UP000075604"/>
    </source>
</evidence>
<dbReference type="GO" id="GO:0005737">
    <property type="term" value="C:cytoplasm"/>
    <property type="evidence" value="ECO:0007669"/>
    <property type="project" value="TreeGrafter"/>
</dbReference>
<dbReference type="NCBIfam" id="NF002537">
    <property type="entry name" value="PRK02090.1"/>
    <property type="match status" value="1"/>
</dbReference>
<protein>
    <submittedName>
        <fullName evidence="5">Phosphoadenylyl-sulfate reductase (Thioredoxin)</fullName>
    </submittedName>
</protein>
<sequence>MRITERHLEPLNRRFQGASPVELLRFVRETFGPRAALMSSMQRAGTALCHMADRAGLTFDVIFVDTGVLHAETLATRDELARTHPNLRVVTLSPERTFAQQTRDEGLLYLSKEGQERCCELRKSAPLHAIRGRYDALVAALRRGEGGARAKVAPFGLDPANNVLRVHPFASLSGEELDAYFAAHPDAIENPLHAMGFRTIGCFPCTTPVLPDEPERAGRWRHLASVEYCGINPVDRGDTDGGVDLDDRYERIFAA</sequence>
<dbReference type="Gene3D" id="3.40.50.620">
    <property type="entry name" value="HUPs"/>
    <property type="match status" value="1"/>
</dbReference>
<evidence type="ECO:0000256" key="3">
    <source>
        <dbReference type="ARBA" id="ARBA00024327"/>
    </source>
</evidence>
<comment type="similarity">
    <text evidence="1">Belongs to the PAPS reductase family. CysH subfamily.</text>
</comment>